<dbReference type="VEuPathDB" id="FungiDB:I302_02205"/>
<gene>
    <name evidence="2" type="ORF">I302_02205</name>
    <name evidence="3" type="ORF">I302_103503</name>
</gene>
<proteinExistence type="predicted"/>
<dbReference type="AlphaFoldDB" id="A0A1B9G8K0"/>
<keyword evidence="4" id="KW-1185">Reference proteome</keyword>
<dbReference type="RefSeq" id="XP_019048434.1">
    <property type="nucleotide sequence ID" value="XM_019188872.1"/>
</dbReference>
<dbReference type="Proteomes" id="UP000092730">
    <property type="component" value="Chromosome 2"/>
</dbReference>
<evidence type="ECO:0000313" key="4">
    <source>
        <dbReference type="Proteomes" id="UP000092730"/>
    </source>
</evidence>
<reference evidence="3" key="2">
    <citation type="submission" date="2013-07" db="EMBL/GenBank/DDBJ databases">
        <authorList>
            <consortium name="The Broad Institute Genome Sequencing Platform"/>
            <person name="Cuomo C."/>
            <person name="Litvintseva A."/>
            <person name="Chen Y."/>
            <person name="Heitman J."/>
            <person name="Sun S."/>
            <person name="Springer D."/>
            <person name="Dromer F."/>
            <person name="Young S.K."/>
            <person name="Zeng Q."/>
            <person name="Gargeya S."/>
            <person name="Fitzgerald M."/>
            <person name="Abouelleil A."/>
            <person name="Alvarado L."/>
            <person name="Berlin A.M."/>
            <person name="Chapman S.B."/>
            <person name="Dewar J."/>
            <person name="Goldberg J."/>
            <person name="Griggs A."/>
            <person name="Gujja S."/>
            <person name="Hansen M."/>
            <person name="Howarth C."/>
            <person name="Imamovic A."/>
            <person name="Larimer J."/>
            <person name="McCowan C."/>
            <person name="Murphy C."/>
            <person name="Pearson M."/>
            <person name="Priest M."/>
            <person name="Roberts A."/>
            <person name="Saif S."/>
            <person name="Shea T."/>
            <person name="Sykes S."/>
            <person name="Wortman J."/>
            <person name="Nusbaum C."/>
            <person name="Birren B."/>
        </authorList>
    </citation>
    <scope>NUCLEOTIDE SEQUENCE</scope>
    <source>
        <strain evidence="3">CBS 10118</strain>
    </source>
</reference>
<reference evidence="2" key="3">
    <citation type="submission" date="2014-01" db="EMBL/GenBank/DDBJ databases">
        <title>Evolution of pathogenesis and genome organization in the Tremellales.</title>
        <authorList>
            <person name="Cuomo C."/>
            <person name="Litvintseva A."/>
            <person name="Heitman J."/>
            <person name="Chen Y."/>
            <person name="Sun S."/>
            <person name="Springer D."/>
            <person name="Dromer F."/>
            <person name="Young S."/>
            <person name="Zeng Q."/>
            <person name="Chapman S."/>
            <person name="Gujja S."/>
            <person name="Saif S."/>
            <person name="Birren B."/>
        </authorList>
    </citation>
    <scope>NUCLEOTIDE SEQUENCE</scope>
    <source>
        <strain evidence="2">CBS 10118</strain>
    </source>
</reference>
<dbReference type="OrthoDB" id="2560796at2759"/>
<name>A0A1B9G8K0_9TREE</name>
<dbReference type="GeneID" id="30206604"/>
<dbReference type="EMBL" id="CP144542">
    <property type="protein sequence ID" value="WVW81509.1"/>
    <property type="molecule type" value="Genomic_DNA"/>
</dbReference>
<feature type="compositionally biased region" description="Basic and acidic residues" evidence="1">
    <location>
        <begin position="7"/>
        <end position="28"/>
    </location>
</feature>
<sequence length="156" mass="17460">MPSESSSSDRRKAEERAKAKKKEEEEVRAKRKAYLKKCDPSTVDELLSGDETGKKWFEEGKWRPGWADVEFDEDACLKNVLKNKPDGFYAPAGTILPLGAQMPEMTVLKYGGYFPEGTSFPGGVSVPLHARMVNLLPEETKPKHDPKIDESLCTVQ</sequence>
<feature type="region of interest" description="Disordered" evidence="1">
    <location>
        <begin position="1"/>
        <end position="29"/>
    </location>
</feature>
<reference evidence="2" key="1">
    <citation type="submission" date="2013-07" db="EMBL/GenBank/DDBJ databases">
        <title>The Genome Sequence of Cryptococcus bestiolae CBS10118.</title>
        <authorList>
            <consortium name="The Broad Institute Genome Sequencing Platform"/>
            <person name="Cuomo C."/>
            <person name="Litvintseva A."/>
            <person name="Chen Y."/>
            <person name="Heitman J."/>
            <person name="Sun S."/>
            <person name="Springer D."/>
            <person name="Dromer F."/>
            <person name="Young S.K."/>
            <person name="Zeng Q."/>
            <person name="Gargeya S."/>
            <person name="Fitzgerald M."/>
            <person name="Abouelleil A."/>
            <person name="Alvarado L."/>
            <person name="Berlin A.M."/>
            <person name="Chapman S.B."/>
            <person name="Dewar J."/>
            <person name="Goldberg J."/>
            <person name="Griggs A."/>
            <person name="Gujja S."/>
            <person name="Hansen M."/>
            <person name="Howarth C."/>
            <person name="Imamovic A."/>
            <person name="Larimer J."/>
            <person name="McCowan C."/>
            <person name="Murphy C."/>
            <person name="Pearson M."/>
            <person name="Priest M."/>
            <person name="Roberts A."/>
            <person name="Saif S."/>
            <person name="Shea T."/>
            <person name="Sykes S."/>
            <person name="Wortman J."/>
            <person name="Nusbaum C."/>
            <person name="Birren B."/>
        </authorList>
    </citation>
    <scope>NUCLEOTIDE SEQUENCE [LARGE SCALE GENOMIC DNA]</scope>
    <source>
        <strain evidence="2">CBS 10118</strain>
    </source>
</reference>
<evidence type="ECO:0000313" key="2">
    <source>
        <dbReference type="EMBL" id="OCF27364.1"/>
    </source>
</evidence>
<dbReference type="EMBL" id="KI894019">
    <property type="protein sequence ID" value="OCF27364.1"/>
    <property type="molecule type" value="Genomic_DNA"/>
</dbReference>
<organism evidence="2">
    <name type="scientific">Kwoniella bestiolae CBS 10118</name>
    <dbReference type="NCBI Taxonomy" id="1296100"/>
    <lineage>
        <taxon>Eukaryota</taxon>
        <taxon>Fungi</taxon>
        <taxon>Dikarya</taxon>
        <taxon>Basidiomycota</taxon>
        <taxon>Agaricomycotina</taxon>
        <taxon>Tremellomycetes</taxon>
        <taxon>Tremellales</taxon>
        <taxon>Cryptococcaceae</taxon>
        <taxon>Kwoniella</taxon>
    </lineage>
</organism>
<dbReference type="KEGG" id="kbi:30206604"/>
<evidence type="ECO:0000313" key="3">
    <source>
        <dbReference type="EMBL" id="WVW81509.1"/>
    </source>
</evidence>
<protein>
    <submittedName>
        <fullName evidence="2">Uncharacterized protein</fullName>
    </submittedName>
</protein>
<accession>A0A1B9G8K0</accession>
<evidence type="ECO:0000256" key="1">
    <source>
        <dbReference type="SAM" id="MobiDB-lite"/>
    </source>
</evidence>
<reference evidence="3" key="4">
    <citation type="submission" date="2024-02" db="EMBL/GenBank/DDBJ databases">
        <title>Comparative genomics of Cryptococcus and Kwoniella reveals pathogenesis evolution and contrasting modes of karyotype evolution via chromosome fusion or intercentromeric recombination.</title>
        <authorList>
            <person name="Coelho M.A."/>
            <person name="David-Palma M."/>
            <person name="Shea T."/>
            <person name="Bowers K."/>
            <person name="McGinley-Smith S."/>
            <person name="Mohammad A.W."/>
            <person name="Gnirke A."/>
            <person name="Yurkov A.M."/>
            <person name="Nowrousian M."/>
            <person name="Sun S."/>
            <person name="Cuomo C.A."/>
            <person name="Heitman J."/>
        </authorList>
    </citation>
    <scope>NUCLEOTIDE SEQUENCE</scope>
    <source>
        <strain evidence="3">CBS 10118</strain>
    </source>
</reference>